<dbReference type="PANTHER" id="PTHR44051:SF8">
    <property type="entry name" value="GLUTATHIONE S-TRANSFERASE GSTA"/>
    <property type="match status" value="1"/>
</dbReference>
<dbReference type="RefSeq" id="WP_172437232.1">
    <property type="nucleotide sequence ID" value="NZ_AP014940.1"/>
</dbReference>
<proteinExistence type="predicted"/>
<dbReference type="SFLD" id="SFLDG01150">
    <property type="entry name" value="Main.1:_Beta-like"/>
    <property type="match status" value="1"/>
</dbReference>
<evidence type="ECO:0000259" key="2">
    <source>
        <dbReference type="PROSITE" id="PS50405"/>
    </source>
</evidence>
<accession>A0AAU9AFM4</accession>
<dbReference type="PROSITE" id="PS50404">
    <property type="entry name" value="GST_NTER"/>
    <property type="match status" value="1"/>
</dbReference>
<dbReference type="EMBL" id="AP014940">
    <property type="protein sequence ID" value="BAV97980.1"/>
    <property type="molecule type" value="Genomic_DNA"/>
</dbReference>
<dbReference type="KEGG" id="lem:LEN_2493"/>
<dbReference type="InterPro" id="IPR004046">
    <property type="entry name" value="GST_C"/>
</dbReference>
<feature type="domain" description="GST C-terminal" evidence="2">
    <location>
        <begin position="86"/>
        <end position="214"/>
    </location>
</feature>
<sequence>MLTLYYCPYACSMASHVALEEAGIAFEAHKVNIFTGEQLKPDYLAINPRAKVPALAFDDGRVLLETVAILGWIGQNHLDGELLGTDALERSRTLAFCAWLSGAVHPTFKQFIHPEQFAGDVAAHAAIKAQAKETYWSQLQEIDAVLADRPWVMGERFTLADPYALVFYPWGRELGLPVKELTHLAAMNERLIARPGARRALEREKSVLLTMSKR</sequence>
<evidence type="ECO:0000313" key="4">
    <source>
        <dbReference type="Proteomes" id="UP000218824"/>
    </source>
</evidence>
<dbReference type="InterPro" id="IPR036249">
    <property type="entry name" value="Thioredoxin-like_sf"/>
</dbReference>
<dbReference type="Gene3D" id="1.20.1050.10">
    <property type="match status" value="1"/>
</dbReference>
<dbReference type="Pfam" id="PF00043">
    <property type="entry name" value="GST_C"/>
    <property type="match status" value="1"/>
</dbReference>
<dbReference type="AlphaFoldDB" id="A0AAU9AFM4"/>
<dbReference type="SFLD" id="SFLDG00358">
    <property type="entry name" value="Main_(cytGST)"/>
    <property type="match status" value="1"/>
</dbReference>
<gene>
    <name evidence="3" type="ORF">LEN_2493</name>
</gene>
<dbReference type="InterPro" id="IPR040079">
    <property type="entry name" value="Glutathione_S-Trfase"/>
</dbReference>
<dbReference type="Proteomes" id="UP000218824">
    <property type="component" value="Chromosome"/>
</dbReference>
<reference evidence="3 4" key="1">
    <citation type="journal article" date="2017" name="DNA Res.">
        <title>Complete genome sequence and expression profile of the commercial lytic enzyme producer Lysobacter enzymogenes M497-1.</title>
        <authorList>
            <person name="Takami H."/>
            <person name="Toyoda A."/>
            <person name="Uchiyama I."/>
            <person name="Itoh T."/>
            <person name="Takaki Y."/>
            <person name="Arai W."/>
            <person name="Nishi S."/>
            <person name="Kawai M."/>
            <person name="Shinya K."/>
            <person name="Ikeda H."/>
        </authorList>
    </citation>
    <scope>NUCLEOTIDE SEQUENCE [LARGE SCALE GENOMIC DNA]</scope>
    <source>
        <strain evidence="3 4">M497-1</strain>
    </source>
</reference>
<dbReference type="Pfam" id="PF13409">
    <property type="entry name" value="GST_N_2"/>
    <property type="match status" value="1"/>
</dbReference>
<dbReference type="PANTHER" id="PTHR44051">
    <property type="entry name" value="GLUTATHIONE S-TRANSFERASE-RELATED"/>
    <property type="match status" value="1"/>
</dbReference>
<dbReference type="SUPFAM" id="SSF52833">
    <property type="entry name" value="Thioredoxin-like"/>
    <property type="match status" value="1"/>
</dbReference>
<protein>
    <submittedName>
        <fullName evidence="3">Glutathione S-transferase domain protein</fullName>
    </submittedName>
</protein>
<name>A0AAU9AFM4_LYSEN</name>
<dbReference type="InterPro" id="IPR010987">
    <property type="entry name" value="Glutathione-S-Trfase_C-like"/>
</dbReference>
<organism evidence="3 4">
    <name type="scientific">Lysobacter enzymogenes</name>
    <dbReference type="NCBI Taxonomy" id="69"/>
    <lineage>
        <taxon>Bacteria</taxon>
        <taxon>Pseudomonadati</taxon>
        <taxon>Pseudomonadota</taxon>
        <taxon>Gammaproteobacteria</taxon>
        <taxon>Lysobacterales</taxon>
        <taxon>Lysobacteraceae</taxon>
        <taxon>Lysobacter</taxon>
    </lineage>
</organism>
<dbReference type="GeneID" id="83064342"/>
<dbReference type="SUPFAM" id="SSF47616">
    <property type="entry name" value="GST C-terminal domain-like"/>
    <property type="match status" value="1"/>
</dbReference>
<dbReference type="InterPro" id="IPR004045">
    <property type="entry name" value="Glutathione_S-Trfase_N"/>
</dbReference>
<dbReference type="Gene3D" id="3.40.30.10">
    <property type="entry name" value="Glutaredoxin"/>
    <property type="match status" value="1"/>
</dbReference>
<dbReference type="SFLD" id="SFLDS00019">
    <property type="entry name" value="Glutathione_Transferase_(cytos"/>
    <property type="match status" value="1"/>
</dbReference>
<feature type="domain" description="GST N-terminal" evidence="1">
    <location>
        <begin position="1"/>
        <end position="81"/>
    </location>
</feature>
<evidence type="ECO:0000313" key="3">
    <source>
        <dbReference type="EMBL" id="BAV97980.1"/>
    </source>
</evidence>
<dbReference type="PROSITE" id="PS50405">
    <property type="entry name" value="GST_CTER"/>
    <property type="match status" value="1"/>
</dbReference>
<dbReference type="CDD" id="cd03057">
    <property type="entry name" value="GST_N_Beta"/>
    <property type="match status" value="1"/>
</dbReference>
<dbReference type="InterPro" id="IPR036282">
    <property type="entry name" value="Glutathione-S-Trfase_C_sf"/>
</dbReference>
<evidence type="ECO:0000259" key="1">
    <source>
        <dbReference type="PROSITE" id="PS50404"/>
    </source>
</evidence>